<feature type="transmembrane region" description="Helical" evidence="2">
    <location>
        <begin position="54"/>
        <end position="77"/>
    </location>
</feature>
<dbReference type="Gene3D" id="3.90.1580.10">
    <property type="entry name" value="paralog of FGE (formylglycine-generating enzyme)"/>
    <property type="match status" value="1"/>
</dbReference>
<dbReference type="Pfam" id="PF03781">
    <property type="entry name" value="FGE-sulfatase"/>
    <property type="match status" value="1"/>
</dbReference>
<keyword evidence="4" id="KW-0418">Kinase</keyword>
<dbReference type="PATRIC" id="fig|1454003.3.peg.2581"/>
<sequence>MSMPDPQELDRPAARPPDRTPARAYRAPAPRLRDRILPLLYPLPGGESAAARSLLGVAFGLALVLLALAGVVAPFVVPDAVRQWSPASAQSVTDAGQLSPGTLFRDCRDTSCPWLVVVPPGRFAMGSPASEADRKPDEGRQHEVVIAAKIAVMQLEVTRGQFAAFVNETKYQTEAGCYAWNGKEIANDPKGVWNSVGFTETDQHPVVCVSWNDARAYAQWLSQRTGRNYRLLSEAEWEYAARAGSQTPYAFGDRANEICSYGNVADRSLKDALKDLAKGWNFADCSDGYVYTAPVKSFKANAFGLYDMLGNAWEWTEDCYHANYSNAPEDGSAWVDGNCSLRILRGGCWGDDPRVARSALRGGDAPGKRGDNVGFRLARTLP</sequence>
<feature type="compositionally biased region" description="Basic and acidic residues" evidence="1">
    <location>
        <begin position="8"/>
        <end position="21"/>
    </location>
</feature>
<dbReference type="AlphaFoldDB" id="A0A011N939"/>
<dbReference type="PANTHER" id="PTHR23150:SF35">
    <property type="entry name" value="BLL6746 PROTEIN"/>
    <property type="match status" value="1"/>
</dbReference>
<proteinExistence type="predicted"/>
<dbReference type="InterPro" id="IPR016187">
    <property type="entry name" value="CTDL_fold"/>
</dbReference>
<accession>A0A011N939</accession>
<evidence type="ECO:0000313" key="4">
    <source>
        <dbReference type="EMBL" id="EXI79133.1"/>
    </source>
</evidence>
<name>A0A011N939_9PROT</name>
<evidence type="ECO:0000256" key="1">
    <source>
        <dbReference type="SAM" id="MobiDB-lite"/>
    </source>
</evidence>
<organism evidence="4 5">
    <name type="scientific">Candidatus Accumulibacter appositus</name>
    <dbReference type="NCBI Taxonomy" id="1454003"/>
    <lineage>
        <taxon>Bacteria</taxon>
        <taxon>Pseudomonadati</taxon>
        <taxon>Pseudomonadota</taxon>
        <taxon>Betaproteobacteria</taxon>
        <taxon>Candidatus Accumulibacter</taxon>
    </lineage>
</organism>
<keyword evidence="2" id="KW-1133">Transmembrane helix</keyword>
<feature type="domain" description="Sulfatase-modifying factor enzyme-like" evidence="3">
    <location>
        <begin position="112"/>
        <end position="379"/>
    </location>
</feature>
<dbReference type="GO" id="GO:0120147">
    <property type="term" value="F:formylglycine-generating oxidase activity"/>
    <property type="evidence" value="ECO:0007669"/>
    <property type="project" value="TreeGrafter"/>
</dbReference>
<dbReference type="GO" id="GO:0004674">
    <property type="term" value="F:protein serine/threonine kinase activity"/>
    <property type="evidence" value="ECO:0007669"/>
    <property type="project" value="UniProtKB-EC"/>
</dbReference>
<dbReference type="Proteomes" id="UP000021816">
    <property type="component" value="Unassembled WGS sequence"/>
</dbReference>
<evidence type="ECO:0000259" key="3">
    <source>
        <dbReference type="Pfam" id="PF03781"/>
    </source>
</evidence>
<comment type="caution">
    <text evidence="4">The sequence shown here is derived from an EMBL/GenBank/DDBJ whole genome shotgun (WGS) entry which is preliminary data.</text>
</comment>
<protein>
    <submittedName>
        <fullName evidence="4">Serine/threonine-protein kinase pkn1</fullName>
        <ecNumber evidence="4">2.7.11.1</ecNumber>
    </submittedName>
</protein>
<evidence type="ECO:0000256" key="2">
    <source>
        <dbReference type="SAM" id="Phobius"/>
    </source>
</evidence>
<dbReference type="InterPro" id="IPR005532">
    <property type="entry name" value="SUMF_dom"/>
</dbReference>
<dbReference type="SUPFAM" id="SSF56436">
    <property type="entry name" value="C-type lectin-like"/>
    <property type="match status" value="1"/>
</dbReference>
<dbReference type="EC" id="2.7.11.1" evidence="4"/>
<dbReference type="PANTHER" id="PTHR23150">
    <property type="entry name" value="SULFATASE MODIFYING FACTOR 1, 2"/>
    <property type="match status" value="1"/>
</dbReference>
<keyword evidence="4" id="KW-0808">Transferase</keyword>
<dbReference type="STRING" id="1454003.AW10_02529"/>
<dbReference type="InterPro" id="IPR042095">
    <property type="entry name" value="SUMF_sf"/>
</dbReference>
<dbReference type="InterPro" id="IPR051043">
    <property type="entry name" value="Sulfatase_Mod_Factor_Kinase"/>
</dbReference>
<gene>
    <name evidence="4" type="primary">pkn1_8</name>
    <name evidence="4" type="ORF">AW10_02529</name>
</gene>
<keyword evidence="2" id="KW-0472">Membrane</keyword>
<evidence type="ECO:0000313" key="5">
    <source>
        <dbReference type="Proteomes" id="UP000021816"/>
    </source>
</evidence>
<dbReference type="EMBL" id="JEMX01000060">
    <property type="protein sequence ID" value="EXI79133.1"/>
    <property type="molecule type" value="Genomic_DNA"/>
</dbReference>
<feature type="region of interest" description="Disordered" evidence="1">
    <location>
        <begin position="1"/>
        <end position="27"/>
    </location>
</feature>
<reference evidence="4 5" key="1">
    <citation type="submission" date="2014-02" db="EMBL/GenBank/DDBJ databases">
        <title>Expanding our view of genomic diversity in Candidatus Accumulibacter clades.</title>
        <authorList>
            <person name="Skennerton C.T."/>
            <person name="Barr J.J."/>
            <person name="Slater F.R."/>
            <person name="Bond P.L."/>
            <person name="Tyson G.W."/>
        </authorList>
    </citation>
    <scope>NUCLEOTIDE SEQUENCE [LARGE SCALE GENOMIC DNA]</scope>
    <source>
        <strain evidence="5">BA-92</strain>
    </source>
</reference>
<keyword evidence="2" id="KW-0812">Transmembrane</keyword>